<accession>A0A4Y2VX37</accession>
<protein>
    <submittedName>
        <fullName evidence="1">Uncharacterized protein</fullName>
    </submittedName>
</protein>
<name>A0A4Y2VX37_ARAVE</name>
<evidence type="ECO:0000313" key="1">
    <source>
        <dbReference type="EMBL" id="GBO28928.1"/>
    </source>
</evidence>
<evidence type="ECO:0000313" key="2">
    <source>
        <dbReference type="Proteomes" id="UP000499080"/>
    </source>
</evidence>
<organism evidence="1 2">
    <name type="scientific">Araneus ventricosus</name>
    <name type="common">Orbweaver spider</name>
    <name type="synonym">Epeira ventricosa</name>
    <dbReference type="NCBI Taxonomy" id="182803"/>
    <lineage>
        <taxon>Eukaryota</taxon>
        <taxon>Metazoa</taxon>
        <taxon>Ecdysozoa</taxon>
        <taxon>Arthropoda</taxon>
        <taxon>Chelicerata</taxon>
        <taxon>Arachnida</taxon>
        <taxon>Araneae</taxon>
        <taxon>Araneomorphae</taxon>
        <taxon>Entelegynae</taxon>
        <taxon>Araneoidea</taxon>
        <taxon>Araneidae</taxon>
        <taxon>Araneus</taxon>
    </lineage>
</organism>
<keyword evidence="2" id="KW-1185">Reference proteome</keyword>
<dbReference type="EMBL" id="BGPR01052044">
    <property type="protein sequence ID" value="GBO28928.1"/>
    <property type="molecule type" value="Genomic_DNA"/>
</dbReference>
<gene>
    <name evidence="1" type="ORF">AVEN_66360_1</name>
</gene>
<comment type="caution">
    <text evidence="1">The sequence shown here is derived from an EMBL/GenBank/DDBJ whole genome shotgun (WGS) entry which is preliminary data.</text>
</comment>
<dbReference type="Proteomes" id="UP000499080">
    <property type="component" value="Unassembled WGS sequence"/>
</dbReference>
<sequence length="147" mass="16408">MSCLTPSAPQGCPRTSLAAQCLVDARDEDTQHKQVILLVRTTPTESDVTCWSVNKGARQSTRQFSLTRGKLIYGRLTGAKASFLNKTLKKRTKVIPLSEEEMTLLGRIHLQVSMFDVKWTTAANVTLMEWTWLEASGNFIYTGSNIL</sequence>
<dbReference type="AlphaFoldDB" id="A0A4Y2VX37"/>
<proteinExistence type="predicted"/>
<reference evidence="1 2" key="1">
    <citation type="journal article" date="2019" name="Sci. Rep.">
        <title>Orb-weaving spider Araneus ventricosus genome elucidates the spidroin gene catalogue.</title>
        <authorList>
            <person name="Kono N."/>
            <person name="Nakamura H."/>
            <person name="Ohtoshi R."/>
            <person name="Moran D.A.P."/>
            <person name="Shinohara A."/>
            <person name="Yoshida Y."/>
            <person name="Fujiwara M."/>
            <person name="Mori M."/>
            <person name="Tomita M."/>
            <person name="Arakawa K."/>
        </authorList>
    </citation>
    <scope>NUCLEOTIDE SEQUENCE [LARGE SCALE GENOMIC DNA]</scope>
</reference>